<sequence>GNDLSFFMDPSEARGGLSRVHWHILVLSAIAEVGAGGSLEPRSLRIVCAPLASRCLSSRPAWSTE</sequence>
<name>A0A8C6IB98_MUSSI</name>
<dbReference type="AlphaFoldDB" id="A0A8C6IB98"/>
<reference evidence="1" key="2">
    <citation type="submission" date="2025-09" db="UniProtKB">
        <authorList>
            <consortium name="Ensembl"/>
        </authorList>
    </citation>
    <scope>IDENTIFICATION</scope>
</reference>
<organism evidence="1 2">
    <name type="scientific">Mus spicilegus</name>
    <name type="common">Mound-building mouse</name>
    <dbReference type="NCBI Taxonomy" id="10103"/>
    <lineage>
        <taxon>Eukaryota</taxon>
        <taxon>Metazoa</taxon>
        <taxon>Chordata</taxon>
        <taxon>Craniata</taxon>
        <taxon>Vertebrata</taxon>
        <taxon>Euteleostomi</taxon>
        <taxon>Mammalia</taxon>
        <taxon>Eutheria</taxon>
        <taxon>Euarchontoglires</taxon>
        <taxon>Glires</taxon>
        <taxon>Rodentia</taxon>
        <taxon>Myomorpha</taxon>
        <taxon>Muroidea</taxon>
        <taxon>Muridae</taxon>
        <taxon>Murinae</taxon>
        <taxon>Mus</taxon>
        <taxon>Mus</taxon>
    </lineage>
</organism>
<keyword evidence="2" id="KW-1185">Reference proteome</keyword>
<accession>A0A8C6IB98</accession>
<dbReference type="Proteomes" id="UP000694415">
    <property type="component" value="Unplaced"/>
</dbReference>
<evidence type="ECO:0000313" key="2">
    <source>
        <dbReference type="Proteomes" id="UP000694415"/>
    </source>
</evidence>
<proteinExistence type="predicted"/>
<dbReference type="Ensembl" id="ENSMSIT00000043684.1">
    <property type="protein sequence ID" value="ENSMSIP00000034655.1"/>
    <property type="gene ID" value="ENSMSIG00000028905.1"/>
</dbReference>
<reference evidence="1" key="1">
    <citation type="submission" date="2025-08" db="UniProtKB">
        <authorList>
            <consortium name="Ensembl"/>
        </authorList>
    </citation>
    <scope>IDENTIFICATION</scope>
</reference>
<protein>
    <submittedName>
        <fullName evidence="1">Uncharacterized protein</fullName>
    </submittedName>
</protein>
<evidence type="ECO:0000313" key="1">
    <source>
        <dbReference type="Ensembl" id="ENSMSIP00000034655.1"/>
    </source>
</evidence>